<dbReference type="InterPro" id="IPR013785">
    <property type="entry name" value="Aldolase_TIM"/>
</dbReference>
<dbReference type="GO" id="GO:0046872">
    <property type="term" value="F:metal ion binding"/>
    <property type="evidence" value="ECO:0007669"/>
    <property type="project" value="UniProtKB-KW"/>
</dbReference>
<evidence type="ECO:0000256" key="2">
    <source>
        <dbReference type="ARBA" id="ARBA00022691"/>
    </source>
</evidence>
<comment type="caution">
    <text evidence="7">The sequence shown here is derived from an EMBL/GenBank/DDBJ whole genome shotgun (WGS) entry which is preliminary data.</text>
</comment>
<evidence type="ECO:0000313" key="8">
    <source>
        <dbReference type="Proteomes" id="UP000229893"/>
    </source>
</evidence>
<dbReference type="InterPro" id="IPR058240">
    <property type="entry name" value="rSAM_sf"/>
</dbReference>
<dbReference type="SFLD" id="SFLDS00029">
    <property type="entry name" value="Radical_SAM"/>
    <property type="match status" value="1"/>
</dbReference>
<dbReference type="PANTHER" id="PTHR43273">
    <property type="entry name" value="ANAEROBIC SULFATASE-MATURATING ENZYME HOMOLOG ASLB-RELATED"/>
    <property type="match status" value="1"/>
</dbReference>
<dbReference type="NCBIfam" id="TIGR04085">
    <property type="entry name" value="rSAM_more_4Fe4S"/>
    <property type="match status" value="1"/>
</dbReference>
<dbReference type="AlphaFoldDB" id="A0A2H0N7R6"/>
<dbReference type="InterPro" id="IPR023885">
    <property type="entry name" value="4Fe4S-binding_SPASM_dom"/>
</dbReference>
<evidence type="ECO:0000256" key="1">
    <source>
        <dbReference type="ARBA" id="ARBA00001966"/>
    </source>
</evidence>
<name>A0A2H0N7R6_9BACT</name>
<evidence type="ECO:0000256" key="5">
    <source>
        <dbReference type="ARBA" id="ARBA00023014"/>
    </source>
</evidence>
<dbReference type="GO" id="GO:0016491">
    <property type="term" value="F:oxidoreductase activity"/>
    <property type="evidence" value="ECO:0007669"/>
    <property type="project" value="InterPro"/>
</dbReference>
<keyword evidence="4" id="KW-0408">Iron</keyword>
<evidence type="ECO:0000256" key="4">
    <source>
        <dbReference type="ARBA" id="ARBA00023004"/>
    </source>
</evidence>
<dbReference type="Proteomes" id="UP000229893">
    <property type="component" value="Unassembled WGS sequence"/>
</dbReference>
<dbReference type="Gene3D" id="3.20.20.70">
    <property type="entry name" value="Aldolase class I"/>
    <property type="match status" value="1"/>
</dbReference>
<gene>
    <name evidence="7" type="ORF">COV57_01740</name>
</gene>
<dbReference type="PANTHER" id="PTHR43273:SF8">
    <property type="entry name" value="RADICAL SAM DOMAIN PROTEIN"/>
    <property type="match status" value="1"/>
</dbReference>
<dbReference type="SUPFAM" id="SSF102114">
    <property type="entry name" value="Radical SAM enzymes"/>
    <property type="match status" value="1"/>
</dbReference>
<dbReference type="SFLD" id="SFLDG01067">
    <property type="entry name" value="SPASM/twitch_domain_containing"/>
    <property type="match status" value="1"/>
</dbReference>
<dbReference type="SFLD" id="SFLDG01384">
    <property type="entry name" value="thioether_bond_formation_requi"/>
    <property type="match status" value="1"/>
</dbReference>
<dbReference type="Pfam" id="PF04055">
    <property type="entry name" value="Radical_SAM"/>
    <property type="match status" value="1"/>
</dbReference>
<dbReference type="GO" id="GO:0051536">
    <property type="term" value="F:iron-sulfur cluster binding"/>
    <property type="evidence" value="ECO:0007669"/>
    <property type="project" value="UniProtKB-KW"/>
</dbReference>
<dbReference type="InterPro" id="IPR007197">
    <property type="entry name" value="rSAM"/>
</dbReference>
<sequence>MKHVHIVEKNGKFLLFAPFKGLVMEIDEKEKNSLLNLINIESSSFDDILNLLPIIDAEKLLNNDFEIKQEIETEFLPTSGTIFPTLDCGLRCTYCYSNAGTEGNKTNMPWEIAKATIDFLINNAKLKNEKECSLEFHGGGEPTKNWPVFKKTILYFQDQSKENGINYNIDLVTNGMLSENQIKWLSNHINYVQISSDGMKEIQDIQRPLANGSPSSELVHKAIHSFLDKGVGVAVQCTITDMGINKIPEIVSFFINTFSGVEIHLEPACSCGRGSDQEFPSSVAFIYGFIEASKIASFSNTDLFYSGYSPDLLEIRNNFCGIYGPNFIVSPTGLVTTCHEVIERSSPLASLFIYGKFELGKGFIFDHQMIQNLRSKDGKLNPICSECPAQYYCVGDCLARKTNSSGKEISNPRCHINYELTVHRLFEEIS</sequence>
<protein>
    <recommendedName>
        <fullName evidence="6">Radical SAM core domain-containing protein</fullName>
    </recommendedName>
</protein>
<dbReference type="InterPro" id="IPR023867">
    <property type="entry name" value="Sulphatase_maturase_rSAM"/>
</dbReference>
<proteinExistence type="predicted"/>
<feature type="domain" description="Radical SAM core" evidence="6">
    <location>
        <begin position="84"/>
        <end position="245"/>
    </location>
</feature>
<accession>A0A2H0N7R6</accession>
<comment type="cofactor">
    <cofactor evidence="1">
        <name>[4Fe-4S] cluster</name>
        <dbReference type="ChEBI" id="CHEBI:49883"/>
    </cofactor>
</comment>
<organism evidence="7 8">
    <name type="scientific">Candidatus Liptonbacteria bacterium CG11_big_fil_rev_8_21_14_0_20_35_14</name>
    <dbReference type="NCBI Taxonomy" id="1974634"/>
    <lineage>
        <taxon>Bacteria</taxon>
        <taxon>Candidatus Liptoniibacteriota</taxon>
    </lineage>
</organism>
<dbReference type="SFLD" id="SFLDG01386">
    <property type="entry name" value="main_SPASM_domain-containing"/>
    <property type="match status" value="1"/>
</dbReference>
<evidence type="ECO:0000313" key="7">
    <source>
        <dbReference type="EMBL" id="PIR04940.1"/>
    </source>
</evidence>
<keyword evidence="5" id="KW-0411">Iron-sulfur</keyword>
<evidence type="ECO:0000259" key="6">
    <source>
        <dbReference type="Pfam" id="PF04055"/>
    </source>
</evidence>
<evidence type="ECO:0000256" key="3">
    <source>
        <dbReference type="ARBA" id="ARBA00022723"/>
    </source>
</evidence>
<keyword evidence="3" id="KW-0479">Metal-binding</keyword>
<reference evidence="7 8" key="1">
    <citation type="submission" date="2017-09" db="EMBL/GenBank/DDBJ databases">
        <title>Depth-based differentiation of microbial function through sediment-hosted aquifers and enrichment of novel symbionts in the deep terrestrial subsurface.</title>
        <authorList>
            <person name="Probst A.J."/>
            <person name="Ladd B."/>
            <person name="Jarett J.K."/>
            <person name="Geller-Mcgrath D.E."/>
            <person name="Sieber C.M."/>
            <person name="Emerson J.B."/>
            <person name="Anantharaman K."/>
            <person name="Thomas B.C."/>
            <person name="Malmstrom R."/>
            <person name="Stieglmeier M."/>
            <person name="Klingl A."/>
            <person name="Woyke T."/>
            <person name="Ryan C.M."/>
            <person name="Banfield J.F."/>
        </authorList>
    </citation>
    <scope>NUCLEOTIDE SEQUENCE [LARGE SCALE GENOMIC DNA]</scope>
    <source>
        <strain evidence="7">CG11_big_fil_rev_8_21_14_0_20_35_14</strain>
    </source>
</reference>
<keyword evidence="2" id="KW-0949">S-adenosyl-L-methionine</keyword>
<dbReference type="EMBL" id="PCWO01000027">
    <property type="protein sequence ID" value="PIR04940.1"/>
    <property type="molecule type" value="Genomic_DNA"/>
</dbReference>